<dbReference type="AlphaFoldDB" id="A0A4S3M4D6"/>
<evidence type="ECO:0000313" key="3">
    <source>
        <dbReference type="Proteomes" id="UP000305939"/>
    </source>
</evidence>
<keyword evidence="3" id="KW-1185">Reference proteome</keyword>
<name>A0A4S3M4D6_9FLAO</name>
<protein>
    <recommendedName>
        <fullName evidence="4">Nuclear transport factor 2 family protein</fullName>
    </recommendedName>
</protein>
<accession>A0A4S3M4D6</accession>
<dbReference type="EMBL" id="SSMC01000001">
    <property type="protein sequence ID" value="THD69171.1"/>
    <property type="molecule type" value="Genomic_DNA"/>
</dbReference>
<proteinExistence type="predicted"/>
<feature type="signal peptide" evidence="1">
    <location>
        <begin position="1"/>
        <end position="21"/>
    </location>
</feature>
<evidence type="ECO:0008006" key="4">
    <source>
        <dbReference type="Google" id="ProtNLM"/>
    </source>
</evidence>
<comment type="caution">
    <text evidence="2">The sequence shown here is derived from an EMBL/GenBank/DDBJ whole genome shotgun (WGS) entry which is preliminary data.</text>
</comment>
<dbReference type="RefSeq" id="WP_136334661.1">
    <property type="nucleotide sequence ID" value="NZ_QXMP01000001.1"/>
</dbReference>
<dbReference type="Gene3D" id="3.10.450.50">
    <property type="match status" value="1"/>
</dbReference>
<gene>
    <name evidence="2" type="ORF">E7Z59_02240</name>
</gene>
<evidence type="ECO:0000313" key="2">
    <source>
        <dbReference type="EMBL" id="THD69171.1"/>
    </source>
</evidence>
<dbReference type="Proteomes" id="UP000305939">
    <property type="component" value="Unassembled WGS sequence"/>
</dbReference>
<feature type="chain" id="PRO_5021027116" description="Nuclear transport factor 2 family protein" evidence="1">
    <location>
        <begin position="22"/>
        <end position="179"/>
    </location>
</feature>
<keyword evidence="1" id="KW-0732">Signal</keyword>
<reference evidence="2 3" key="1">
    <citation type="submission" date="2019-04" db="EMBL/GenBank/DDBJ databases">
        <title>Draft genome sequence of Robertkochia marina CC-AMO-30D.</title>
        <authorList>
            <person name="Hameed A."/>
            <person name="Lin S.-Y."/>
            <person name="Shahina M."/>
            <person name="Lai W.-A."/>
            <person name="Young C.-C."/>
        </authorList>
    </citation>
    <scope>NUCLEOTIDE SEQUENCE [LARGE SCALE GENOMIC DNA]</scope>
    <source>
        <strain evidence="2 3">CC-AMO-30D</strain>
    </source>
</reference>
<evidence type="ECO:0000256" key="1">
    <source>
        <dbReference type="SAM" id="SignalP"/>
    </source>
</evidence>
<sequence length="179" mass="20622">MKYTFPLLLLVFSLSVSSLKAQEREADEYASYVSSLDGTLETLYAVISGEKGEARAWDLFRYLFHADAKLIPTRKDTEGRDSAKYMSVEEYIESSGRYLVENGFFEKEIHRTTESFGPITHVFSTYESYHSRKDDEPFARGINSIQLLNDGERWWVVNIYWSAESPSLSIPKEYLPGNE</sequence>
<dbReference type="OrthoDB" id="8754772at2"/>
<organism evidence="2 3">
    <name type="scientific">Robertkochia marina</name>
    <dbReference type="NCBI Taxonomy" id="1227945"/>
    <lineage>
        <taxon>Bacteria</taxon>
        <taxon>Pseudomonadati</taxon>
        <taxon>Bacteroidota</taxon>
        <taxon>Flavobacteriia</taxon>
        <taxon>Flavobacteriales</taxon>
        <taxon>Flavobacteriaceae</taxon>
        <taxon>Robertkochia</taxon>
    </lineage>
</organism>